<sequence length="207" mass="24150">MNVITARLAIAGGFYALSKWKEHATHDAYRQERGHAKRQRLREWEMELDRLEVDLDELDDLADRIVAKAEELNDEIAAIRRQGYPTPQQTQRIQEINEEIEFVLERKLKAVYRRANRQLRRKQELEEAIDGARRRKLARWINEFNTDSEPHVRFMAEYMAETAEQGSDGVGGASASMAYNALKAIQRGRDGRRVIEYPQRKLITNTP</sequence>
<reference evidence="1" key="1">
    <citation type="submission" date="2024-09" db="EMBL/GenBank/DDBJ databases">
        <title>Black Yeasts Isolated from many extreme environments.</title>
        <authorList>
            <person name="Coleine C."/>
            <person name="Stajich J.E."/>
            <person name="Selbmann L."/>
        </authorList>
    </citation>
    <scope>NUCLEOTIDE SEQUENCE</scope>
    <source>
        <strain evidence="1">CCFEE 5737</strain>
    </source>
</reference>
<proteinExistence type="predicted"/>
<keyword evidence="2" id="KW-1185">Reference proteome</keyword>
<comment type="caution">
    <text evidence="1">The sequence shown here is derived from an EMBL/GenBank/DDBJ whole genome shotgun (WGS) entry which is preliminary data.</text>
</comment>
<organism evidence="1 2">
    <name type="scientific">Coniosporium uncinatum</name>
    <dbReference type="NCBI Taxonomy" id="93489"/>
    <lineage>
        <taxon>Eukaryota</taxon>
        <taxon>Fungi</taxon>
        <taxon>Dikarya</taxon>
        <taxon>Ascomycota</taxon>
        <taxon>Pezizomycotina</taxon>
        <taxon>Dothideomycetes</taxon>
        <taxon>Dothideomycetes incertae sedis</taxon>
        <taxon>Coniosporium</taxon>
    </lineage>
</organism>
<gene>
    <name evidence="1" type="ORF">LTS18_011720</name>
</gene>
<name>A0ACC3DWN5_9PEZI</name>
<dbReference type="EMBL" id="JAWDJW010000343">
    <property type="protein sequence ID" value="KAK3080942.1"/>
    <property type="molecule type" value="Genomic_DNA"/>
</dbReference>
<evidence type="ECO:0000313" key="1">
    <source>
        <dbReference type="EMBL" id="KAK3080942.1"/>
    </source>
</evidence>
<evidence type="ECO:0000313" key="2">
    <source>
        <dbReference type="Proteomes" id="UP001186974"/>
    </source>
</evidence>
<protein>
    <submittedName>
        <fullName evidence="1">Uncharacterized protein</fullName>
    </submittedName>
</protein>
<dbReference type="Proteomes" id="UP001186974">
    <property type="component" value="Unassembled WGS sequence"/>
</dbReference>
<accession>A0ACC3DWN5</accession>